<name>A0A316EIP0_9ACTN</name>
<dbReference type="EMBL" id="QGGR01000043">
    <property type="protein sequence ID" value="PWK29805.1"/>
    <property type="molecule type" value="Genomic_DNA"/>
</dbReference>
<protein>
    <submittedName>
        <fullName evidence="2">Uncharacterized protein</fullName>
    </submittedName>
</protein>
<evidence type="ECO:0000313" key="2">
    <source>
        <dbReference type="EMBL" id="PWK29805.1"/>
    </source>
</evidence>
<sequence length="54" mass="5581">MVLTDPTAAAPDVHGRPPAPGHCGSRSLPGTFSARPLRFAVAVGHVDDPGVRHE</sequence>
<keyword evidence="3" id="KW-1185">Reference proteome</keyword>
<reference evidence="2 3" key="1">
    <citation type="submission" date="2018-05" db="EMBL/GenBank/DDBJ databases">
        <title>Genomic Encyclopedia of Archaeal and Bacterial Type Strains, Phase II (KMG-II): from individual species to whole genera.</title>
        <authorList>
            <person name="Goeker M."/>
        </authorList>
    </citation>
    <scope>NUCLEOTIDE SEQUENCE [LARGE SCALE GENOMIC DNA]</scope>
    <source>
        <strain evidence="2 3">DSM 45184</strain>
    </source>
</reference>
<proteinExistence type="predicted"/>
<gene>
    <name evidence="2" type="ORF">BC793_14328</name>
</gene>
<evidence type="ECO:0000313" key="3">
    <source>
        <dbReference type="Proteomes" id="UP000245697"/>
    </source>
</evidence>
<comment type="caution">
    <text evidence="2">The sequence shown here is derived from an EMBL/GenBank/DDBJ whole genome shotgun (WGS) entry which is preliminary data.</text>
</comment>
<dbReference type="AlphaFoldDB" id="A0A316EIP0"/>
<evidence type="ECO:0000256" key="1">
    <source>
        <dbReference type="SAM" id="MobiDB-lite"/>
    </source>
</evidence>
<accession>A0A316EIP0</accession>
<dbReference type="RefSeq" id="WP_203896634.1">
    <property type="nucleotide sequence ID" value="NZ_BONA01000106.1"/>
</dbReference>
<dbReference type="Proteomes" id="UP000245697">
    <property type="component" value="Unassembled WGS sequence"/>
</dbReference>
<organism evidence="2 3">
    <name type="scientific">Actinoplanes xinjiangensis</name>
    <dbReference type="NCBI Taxonomy" id="512350"/>
    <lineage>
        <taxon>Bacteria</taxon>
        <taxon>Bacillati</taxon>
        <taxon>Actinomycetota</taxon>
        <taxon>Actinomycetes</taxon>
        <taxon>Micromonosporales</taxon>
        <taxon>Micromonosporaceae</taxon>
        <taxon>Actinoplanes</taxon>
    </lineage>
</organism>
<feature type="region of interest" description="Disordered" evidence="1">
    <location>
        <begin position="1"/>
        <end position="29"/>
    </location>
</feature>